<reference evidence="2 3" key="1">
    <citation type="submission" date="2020-11" db="EMBL/GenBank/DDBJ databases">
        <title>genome sequence of strain KACC 18849.</title>
        <authorList>
            <person name="Gao J."/>
            <person name="Zhang X."/>
        </authorList>
    </citation>
    <scope>NUCLEOTIDE SEQUENCE [LARGE SCALE GENOMIC DNA]</scope>
    <source>
        <strain evidence="2 3">KACC 18849</strain>
    </source>
</reference>
<keyword evidence="3" id="KW-1185">Reference proteome</keyword>
<gene>
    <name evidence="2" type="ORF">I4Q42_01310</name>
</gene>
<dbReference type="Proteomes" id="UP000639859">
    <property type="component" value="Unassembled WGS sequence"/>
</dbReference>
<name>A0ABS0SRQ2_9CAUL</name>
<accession>A0ABS0SRQ2</accession>
<dbReference type="Gene3D" id="3.60.15.10">
    <property type="entry name" value="Ribonuclease Z/Hydroxyacylglutathione hydrolase-like"/>
    <property type="match status" value="2"/>
</dbReference>
<organism evidence="2 3">
    <name type="scientific">Caulobacter hibisci</name>
    <dbReference type="NCBI Taxonomy" id="2035993"/>
    <lineage>
        <taxon>Bacteria</taxon>
        <taxon>Pseudomonadati</taxon>
        <taxon>Pseudomonadota</taxon>
        <taxon>Alphaproteobacteria</taxon>
        <taxon>Caulobacterales</taxon>
        <taxon>Caulobacteraceae</taxon>
        <taxon>Caulobacter</taxon>
    </lineage>
</organism>
<dbReference type="RefSeq" id="WP_198574258.1">
    <property type="nucleotide sequence ID" value="NZ_JADWOX010000001.1"/>
</dbReference>
<dbReference type="InterPro" id="IPR036866">
    <property type="entry name" value="RibonucZ/Hydroxyglut_hydro"/>
</dbReference>
<dbReference type="Pfam" id="PF00753">
    <property type="entry name" value="Lactamase_B"/>
    <property type="match status" value="1"/>
</dbReference>
<evidence type="ECO:0000259" key="1">
    <source>
        <dbReference type="Pfam" id="PF00753"/>
    </source>
</evidence>
<protein>
    <recommendedName>
        <fullName evidence="1">Metallo-beta-lactamase domain-containing protein</fullName>
    </recommendedName>
</protein>
<dbReference type="InterPro" id="IPR001279">
    <property type="entry name" value="Metallo-B-lactamas"/>
</dbReference>
<dbReference type="InterPro" id="IPR052159">
    <property type="entry name" value="Competence_DNA_uptake"/>
</dbReference>
<proteinExistence type="predicted"/>
<dbReference type="EMBL" id="JADWOX010000001">
    <property type="protein sequence ID" value="MBI1682300.1"/>
    <property type="molecule type" value="Genomic_DNA"/>
</dbReference>
<comment type="caution">
    <text evidence="2">The sequence shown here is derived from an EMBL/GenBank/DDBJ whole genome shotgun (WGS) entry which is preliminary data.</text>
</comment>
<dbReference type="SUPFAM" id="SSF56281">
    <property type="entry name" value="Metallo-hydrolase/oxidoreductase"/>
    <property type="match status" value="1"/>
</dbReference>
<dbReference type="PANTHER" id="PTHR30619">
    <property type="entry name" value="DNA INTERNALIZATION/COMPETENCE PROTEIN COMEC/REC2"/>
    <property type="match status" value="1"/>
</dbReference>
<evidence type="ECO:0000313" key="2">
    <source>
        <dbReference type="EMBL" id="MBI1682300.1"/>
    </source>
</evidence>
<feature type="domain" description="Metallo-beta-lactamase" evidence="1">
    <location>
        <begin position="15"/>
        <end position="81"/>
    </location>
</feature>
<evidence type="ECO:0000313" key="3">
    <source>
        <dbReference type="Proteomes" id="UP000639859"/>
    </source>
</evidence>
<dbReference type="PANTHER" id="PTHR30619:SF1">
    <property type="entry name" value="RECOMBINATION PROTEIN 2"/>
    <property type="match status" value="1"/>
</dbReference>
<sequence length="446" mass="48520">MTEHRAKVRMYRHGLGDCLLVRLARDGDRDFNILIDCGVILGTSDARAKINRVMENVVAETGNVIDLLVVTHAHGDHVSGFLQAEPIFRKLEVGQVWMAWTEDPTDSFAKSLLDGGGKRRAVDALQAVAGDMQAAGDAAAGERIAGLMDFFGIDDVPFGAAGSRATTEDAVQVARELAPEGKLVYCKPGQDPYRPPGAKARIMVLGPPRDHDLIRKSTPSTKAPETFDMAADAPQGSPPPGVEGRPFSPLFTLPLDVAQTLPFFQDRYWNQSGEAGWRGIDDVASSALDFAIKLDNDTNNTSLVLAIELDGDSVSSDPGRDVLLFAADAQVGNWLSWKGVKWTKPEGEADVEGLDLVRRTIVYKVGHHGSHNATLKDYLLSMERLRIALNPVDEVMAGKKRWDHIPLPSLEAALREQAKEGLVRADENGVTGPRITEDPLFYEVVV</sequence>